<organism evidence="2 3">
    <name type="scientific">Lachnoanaerobaculum saburreum</name>
    <dbReference type="NCBI Taxonomy" id="467210"/>
    <lineage>
        <taxon>Bacteria</taxon>
        <taxon>Bacillati</taxon>
        <taxon>Bacillota</taxon>
        <taxon>Clostridia</taxon>
        <taxon>Lachnospirales</taxon>
        <taxon>Lachnospiraceae</taxon>
        <taxon>Lachnoanaerobaculum</taxon>
    </lineage>
</organism>
<sequence>MKKNKLVNGFVILSVVMITRFWCVQDNVFAAEITKLNSVATWSNAPFTVVGSGATTIKAETMNTDTLAELIKNSGYKKLGVEFLNKKDNLNSAVIKAVDKEDSIANAVIPKRYSAEISAERENLAKSVSYKKYYNGNNISNAKSNNLNHSANSVATENIDKKVGNKVNSSSGKSSVGSSGGGHSSSGKSSGGSSGGGRSSSGRSSGKSNSGKSTVAQSTSTNNTATNVTNLPYANTSRPNTEGHWVHDGKNWTFKYNSDDKNYTGWIVSNSRWYYLNDEGILQSGWQNINGNWYLFHYTDDATLGALEVGWNNFNGKWYNLSTVDDDTMGRMYVDTTTPDGYRVGSDGSWNGETR</sequence>
<dbReference type="PATRIC" id="fig|467210.3.peg.2209"/>
<feature type="compositionally biased region" description="Low complexity" evidence="1">
    <location>
        <begin position="165"/>
        <end position="177"/>
    </location>
</feature>
<dbReference type="OrthoDB" id="1912376at2"/>
<keyword evidence="3" id="KW-1185">Reference proteome</keyword>
<dbReference type="AlphaFoldDB" id="A0A133ZHE2"/>
<feature type="region of interest" description="Disordered" evidence="1">
    <location>
        <begin position="156"/>
        <end position="245"/>
    </location>
</feature>
<evidence type="ECO:0000256" key="1">
    <source>
        <dbReference type="SAM" id="MobiDB-lite"/>
    </source>
</evidence>
<feature type="compositionally biased region" description="Low complexity" evidence="1">
    <location>
        <begin position="200"/>
        <end position="230"/>
    </location>
</feature>
<dbReference type="SUPFAM" id="SSF69360">
    <property type="entry name" value="Cell wall binding repeat"/>
    <property type="match status" value="1"/>
</dbReference>
<evidence type="ECO:0000313" key="2">
    <source>
        <dbReference type="EMBL" id="KXB54867.1"/>
    </source>
</evidence>
<evidence type="ECO:0000313" key="3">
    <source>
        <dbReference type="Proteomes" id="UP000070394"/>
    </source>
</evidence>
<feature type="compositionally biased region" description="Gly residues" evidence="1">
    <location>
        <begin position="178"/>
        <end position="199"/>
    </location>
</feature>
<dbReference type="Gene3D" id="2.10.270.10">
    <property type="entry name" value="Cholin Binding"/>
    <property type="match status" value="1"/>
</dbReference>
<gene>
    <name evidence="2" type="ORF">HMPREF1866_02231</name>
</gene>
<name>A0A133ZHE2_9FIRM</name>
<accession>A0A133ZHE2</accession>
<dbReference type="STRING" id="467210.HMPREF1866_02231"/>
<protein>
    <submittedName>
        <fullName evidence="2">Cell wall-binding repeat protein</fullName>
    </submittedName>
</protein>
<dbReference type="RefSeq" id="WP_060931834.1">
    <property type="nucleotide sequence ID" value="NZ_KQ959840.1"/>
</dbReference>
<proteinExistence type="predicted"/>
<comment type="caution">
    <text evidence="2">The sequence shown here is derived from an EMBL/GenBank/DDBJ whole genome shotgun (WGS) entry which is preliminary data.</text>
</comment>
<dbReference type="Proteomes" id="UP000070394">
    <property type="component" value="Unassembled WGS sequence"/>
</dbReference>
<dbReference type="EMBL" id="LSDA01000124">
    <property type="protein sequence ID" value="KXB54867.1"/>
    <property type="molecule type" value="Genomic_DNA"/>
</dbReference>
<reference evidence="3" key="1">
    <citation type="submission" date="2016-01" db="EMBL/GenBank/DDBJ databases">
        <authorList>
            <person name="Mitreva M."/>
            <person name="Pepin K.H."/>
            <person name="Mihindukulasuriya K.A."/>
            <person name="Fulton R."/>
            <person name="Fronick C."/>
            <person name="O'Laughlin M."/>
            <person name="Miner T."/>
            <person name="Herter B."/>
            <person name="Rosa B.A."/>
            <person name="Cordes M."/>
            <person name="Tomlinson C."/>
            <person name="Wollam A."/>
            <person name="Palsikar V.B."/>
            <person name="Mardis E.R."/>
            <person name="Wilson R.K."/>
        </authorList>
    </citation>
    <scope>NUCLEOTIDE SEQUENCE [LARGE SCALE GENOMIC DNA]</scope>
    <source>
        <strain evidence="3">DNF00896</strain>
    </source>
</reference>